<reference evidence="3 4" key="1">
    <citation type="submission" date="2013-08" db="EMBL/GenBank/DDBJ databases">
        <authorList>
            <person name="Huang J."/>
            <person name="Wang G."/>
        </authorList>
    </citation>
    <scope>NUCLEOTIDE SEQUENCE [LARGE SCALE GENOMIC DNA]</scope>
    <source>
        <strain evidence="3 4">JSM 076056</strain>
    </source>
</reference>
<dbReference type="RefSeq" id="WP_051239870.1">
    <property type="nucleotide sequence ID" value="NZ_AULI01000009.1"/>
</dbReference>
<evidence type="ECO:0000259" key="2">
    <source>
        <dbReference type="Pfam" id="PF06725"/>
    </source>
</evidence>
<organism evidence="3 4">
    <name type="scientific">Pontibacillus halophilus JSM 076056 = DSM 19796</name>
    <dbReference type="NCBI Taxonomy" id="1385510"/>
    <lineage>
        <taxon>Bacteria</taxon>
        <taxon>Bacillati</taxon>
        <taxon>Bacillota</taxon>
        <taxon>Bacilli</taxon>
        <taxon>Bacillales</taxon>
        <taxon>Bacillaceae</taxon>
        <taxon>Pontibacillus</taxon>
    </lineage>
</organism>
<accession>A0A0A5GKF8</accession>
<proteinExistence type="predicted"/>
<dbReference type="Proteomes" id="UP000030528">
    <property type="component" value="Unassembled WGS sequence"/>
</dbReference>
<dbReference type="GO" id="GO:0019867">
    <property type="term" value="C:outer membrane"/>
    <property type="evidence" value="ECO:0007669"/>
    <property type="project" value="InterPro"/>
</dbReference>
<feature type="domain" description="3D" evidence="2">
    <location>
        <begin position="99"/>
        <end position="160"/>
    </location>
</feature>
<dbReference type="Pfam" id="PF06725">
    <property type="entry name" value="3D"/>
    <property type="match status" value="1"/>
</dbReference>
<keyword evidence="4" id="KW-1185">Reference proteome</keyword>
<evidence type="ECO:0000313" key="4">
    <source>
        <dbReference type="Proteomes" id="UP000030528"/>
    </source>
</evidence>
<dbReference type="InterPro" id="IPR036908">
    <property type="entry name" value="RlpA-like_sf"/>
</dbReference>
<dbReference type="PANTHER" id="PTHR39160">
    <property type="entry name" value="CELL WALL-BINDING PROTEIN YOCH"/>
    <property type="match status" value="1"/>
</dbReference>
<dbReference type="Gene3D" id="2.40.40.10">
    <property type="entry name" value="RlpA-like domain"/>
    <property type="match status" value="1"/>
</dbReference>
<dbReference type="AlphaFoldDB" id="A0A0A5GKF8"/>
<dbReference type="InterPro" id="IPR010611">
    <property type="entry name" value="3D_dom"/>
</dbReference>
<dbReference type="InterPro" id="IPR059180">
    <property type="entry name" value="3D_YorM"/>
</dbReference>
<dbReference type="eggNOG" id="COG3584">
    <property type="taxonomic scope" value="Bacteria"/>
</dbReference>
<sequence length="163" mass="17654">MKKLSFAIISFILTLSVIPQLTEASEADSLDPTISSELTNKELTLTTKSGNLERFVETIGEHKVERTLSVEATAYTAHCEGCSGITKTGINLLQNPDKKVIAVDPEVIPLGTKVWVEGYGVAIAGDIGGAIEGNRIDVFIQSEDEAFRFGRRDDVEIKLLSDA</sequence>
<protein>
    <recommendedName>
        <fullName evidence="2">3D domain-containing protein</fullName>
    </recommendedName>
</protein>
<dbReference type="GO" id="GO:0004553">
    <property type="term" value="F:hydrolase activity, hydrolyzing O-glycosyl compounds"/>
    <property type="evidence" value="ECO:0007669"/>
    <property type="project" value="InterPro"/>
</dbReference>
<dbReference type="SUPFAM" id="SSF50685">
    <property type="entry name" value="Barwin-like endoglucanases"/>
    <property type="match status" value="1"/>
</dbReference>
<dbReference type="InterPro" id="IPR051933">
    <property type="entry name" value="Resuscitation_pf_RpfB"/>
</dbReference>
<dbReference type="EMBL" id="AVPE01000009">
    <property type="protein sequence ID" value="KGX91645.1"/>
    <property type="molecule type" value="Genomic_DNA"/>
</dbReference>
<dbReference type="CDD" id="cd14667">
    <property type="entry name" value="3D_containing_proteins"/>
    <property type="match status" value="1"/>
</dbReference>
<keyword evidence="1" id="KW-0732">Signal</keyword>
<name>A0A0A5GKF8_9BACI</name>
<evidence type="ECO:0000313" key="3">
    <source>
        <dbReference type="EMBL" id="KGX91645.1"/>
    </source>
</evidence>
<gene>
    <name evidence="3" type="ORF">N781_04000</name>
</gene>
<evidence type="ECO:0000256" key="1">
    <source>
        <dbReference type="ARBA" id="ARBA00022729"/>
    </source>
</evidence>
<dbReference type="GO" id="GO:0009254">
    <property type="term" value="P:peptidoglycan turnover"/>
    <property type="evidence" value="ECO:0007669"/>
    <property type="project" value="InterPro"/>
</dbReference>
<dbReference type="STRING" id="1385510.GCA_000425205_02276"/>
<dbReference type="PANTHER" id="PTHR39160:SF4">
    <property type="entry name" value="RESUSCITATION-PROMOTING FACTOR RPFB"/>
    <property type="match status" value="1"/>
</dbReference>
<comment type="caution">
    <text evidence="3">The sequence shown here is derived from an EMBL/GenBank/DDBJ whole genome shotgun (WGS) entry which is preliminary data.</text>
</comment>